<evidence type="ECO:0000256" key="3">
    <source>
        <dbReference type="ARBA" id="ARBA00022989"/>
    </source>
</evidence>
<keyword evidence="4" id="KW-0472">Membrane</keyword>
<dbReference type="KEGG" id="thig:FE785_06990"/>
<dbReference type="Proteomes" id="UP000304864">
    <property type="component" value="Chromosome"/>
</dbReference>
<dbReference type="GO" id="GO:0019534">
    <property type="term" value="F:toxin transmembrane transporter activity"/>
    <property type="evidence" value="ECO:0007669"/>
    <property type="project" value="InterPro"/>
</dbReference>
<feature type="compositionally biased region" description="Low complexity" evidence="5">
    <location>
        <begin position="234"/>
        <end position="249"/>
    </location>
</feature>
<sequence length="349" mass="40133">MLKFIKKHPKAFSLALMLHLSILLAFSMQWEQDSAVKIQLSAEQDNNDQTTNQVALAEPMQTFTVDAALVQSQLDKLKAQQQARLDEQKRLQQQTETERQRLKELEKQKVQERKAAEKAKQEAAEQKRKAQAEQKKIEEAKRLAALEKKKADEAKRLADEQKRKAELAAKQAKEAEKKQLEAKKQAQLAEKQRLAEEQKKQELEKQLAAKEEEKKALEKAAEQARQQKEREQAAAELQRQLEAEASAQRAEQKRQQLLSLRETYISSITAKVKENWRTPARISEQAQCDLKITQSPNGNITSVKVLNCNKFANDQFKDAAEKAVYRAEPLPQPPTKELFERVITFEFKP</sequence>
<evidence type="ECO:0000256" key="2">
    <source>
        <dbReference type="ARBA" id="ARBA00022692"/>
    </source>
</evidence>
<feature type="region of interest" description="Disordered" evidence="5">
    <location>
        <begin position="151"/>
        <end position="253"/>
    </location>
</feature>
<gene>
    <name evidence="7" type="primary">tolA</name>
    <name evidence="7" type="ORF">FE785_06990</name>
</gene>
<reference evidence="7 8" key="1">
    <citation type="submission" date="2019-05" db="EMBL/GenBank/DDBJ databases">
        <title>Thiomicrorhabdus sediminis sp. nov, a novel sulfur-oxidizing bacterium isolated from coastal sediment.</title>
        <authorList>
            <person name="Liu X."/>
        </authorList>
    </citation>
    <scope>NUCLEOTIDE SEQUENCE [LARGE SCALE GENOMIC DNA]</scope>
    <source>
        <strain evidence="7 8">G1</strain>
    </source>
</reference>
<feature type="compositionally biased region" description="Basic and acidic residues" evidence="5">
    <location>
        <begin position="151"/>
        <end position="233"/>
    </location>
</feature>
<accession>A0A4P9K7E9</accession>
<evidence type="ECO:0000256" key="6">
    <source>
        <dbReference type="SAM" id="SignalP"/>
    </source>
</evidence>
<evidence type="ECO:0000313" key="7">
    <source>
        <dbReference type="EMBL" id="QCU90390.1"/>
    </source>
</evidence>
<comment type="subcellular location">
    <subcellularLocation>
        <location evidence="1">Membrane</location>
        <topology evidence="1">Single-pass membrane protein</topology>
    </subcellularLocation>
</comment>
<evidence type="ECO:0000256" key="1">
    <source>
        <dbReference type="ARBA" id="ARBA00004167"/>
    </source>
</evidence>
<dbReference type="NCBIfam" id="TIGR02794">
    <property type="entry name" value="tolA_full"/>
    <property type="match status" value="1"/>
</dbReference>
<dbReference type="InterPro" id="IPR014161">
    <property type="entry name" value="Tol-Pal_TolA"/>
</dbReference>
<dbReference type="EMBL" id="CP040602">
    <property type="protein sequence ID" value="QCU90390.1"/>
    <property type="molecule type" value="Genomic_DNA"/>
</dbReference>
<keyword evidence="2" id="KW-0812">Transmembrane</keyword>
<dbReference type="Gene3D" id="3.30.1150.10">
    <property type="match status" value="1"/>
</dbReference>
<name>A0A4P9K7E9_9GAMM</name>
<dbReference type="SUPFAM" id="SSF74653">
    <property type="entry name" value="TolA/TonB C-terminal domain"/>
    <property type="match status" value="1"/>
</dbReference>
<feature type="chain" id="PRO_5020844698" evidence="6">
    <location>
        <begin position="26"/>
        <end position="349"/>
    </location>
</feature>
<protein>
    <submittedName>
        <fullName evidence="7">Cell envelope integrity protein TolA</fullName>
    </submittedName>
</protein>
<dbReference type="GO" id="GO:0043213">
    <property type="term" value="P:bacteriocin transport"/>
    <property type="evidence" value="ECO:0007669"/>
    <property type="project" value="InterPro"/>
</dbReference>
<evidence type="ECO:0000256" key="4">
    <source>
        <dbReference type="ARBA" id="ARBA00023136"/>
    </source>
</evidence>
<dbReference type="InterPro" id="IPR006260">
    <property type="entry name" value="TonB/TolA_C"/>
</dbReference>
<dbReference type="GO" id="GO:0016020">
    <property type="term" value="C:membrane"/>
    <property type="evidence" value="ECO:0007669"/>
    <property type="project" value="UniProtKB-SubCell"/>
</dbReference>
<feature type="region of interest" description="Disordered" evidence="5">
    <location>
        <begin position="88"/>
        <end position="130"/>
    </location>
</feature>
<dbReference type="RefSeq" id="WP_138565065.1">
    <property type="nucleotide sequence ID" value="NZ_CP040602.1"/>
</dbReference>
<evidence type="ECO:0000313" key="8">
    <source>
        <dbReference type="Proteomes" id="UP000304864"/>
    </source>
</evidence>
<keyword evidence="8" id="KW-1185">Reference proteome</keyword>
<proteinExistence type="predicted"/>
<keyword evidence="6" id="KW-0732">Signal</keyword>
<organism evidence="7 8">
    <name type="scientific">Thiomicrorhabdus sediminis</name>
    <dbReference type="NCBI Taxonomy" id="2580412"/>
    <lineage>
        <taxon>Bacteria</taxon>
        <taxon>Pseudomonadati</taxon>
        <taxon>Pseudomonadota</taxon>
        <taxon>Gammaproteobacteria</taxon>
        <taxon>Thiotrichales</taxon>
        <taxon>Piscirickettsiaceae</taxon>
        <taxon>Thiomicrorhabdus</taxon>
    </lineage>
</organism>
<dbReference type="OrthoDB" id="9812909at2"/>
<dbReference type="Pfam" id="PF13103">
    <property type="entry name" value="TonB_2"/>
    <property type="match status" value="1"/>
</dbReference>
<keyword evidence="3" id="KW-1133">Transmembrane helix</keyword>
<dbReference type="AlphaFoldDB" id="A0A4P9K7E9"/>
<evidence type="ECO:0000256" key="5">
    <source>
        <dbReference type="SAM" id="MobiDB-lite"/>
    </source>
</evidence>
<dbReference type="NCBIfam" id="TIGR01352">
    <property type="entry name" value="tonB_Cterm"/>
    <property type="match status" value="1"/>
</dbReference>
<feature type="signal peptide" evidence="6">
    <location>
        <begin position="1"/>
        <end position="25"/>
    </location>
</feature>